<dbReference type="GO" id="GO:0046872">
    <property type="term" value="F:metal ion binding"/>
    <property type="evidence" value="ECO:0007669"/>
    <property type="project" value="UniProtKB-KW"/>
</dbReference>
<keyword evidence="2" id="KW-0862">Zinc</keyword>
<dbReference type="InterPro" id="IPR039275">
    <property type="entry name" value="PDZD8"/>
</dbReference>
<accession>A0A8S9ZXD5</accession>
<dbReference type="OrthoDB" id="10488902at2759"/>
<dbReference type="Proteomes" id="UP000605970">
    <property type="component" value="Unassembled WGS sequence"/>
</dbReference>
<feature type="domain" description="Phorbol-ester/DAG-type" evidence="3">
    <location>
        <begin position="56"/>
        <end position="107"/>
    </location>
</feature>
<sequence length="257" mass="29778">MNMRIEENTKEIKEQQQTFIDFDDFEQFIKEFNLKNIQKPSTSNLTKENNLNKELKHNWIECHFLTPTNCFNCNKKLWMRYGSKCSNCLIFVHDNCKDKLSINKVECFKQQQQHSSSSPLQYQQKDEILTNKKNNNNILNAGGYMTGWMNALLSPRFETLGPSSFFGTSRMGVYTQRNGGRYRTSSSSDAPLREALNKNILLKQETIEKITQEQVHNGRLRSLCKLMGSKTSGTAKEKCKQQKSTENICSKLVTYPK</sequence>
<dbReference type="AlphaFoldDB" id="A0A8S9ZXD5"/>
<dbReference type="PROSITE" id="PS50081">
    <property type="entry name" value="ZF_DAG_PE_2"/>
    <property type="match status" value="1"/>
</dbReference>
<dbReference type="InterPro" id="IPR002219">
    <property type="entry name" value="PKC_DAG/PE"/>
</dbReference>
<keyword evidence="1" id="KW-0479">Metal-binding</keyword>
<dbReference type="CDD" id="cd00029">
    <property type="entry name" value="C1"/>
    <property type="match status" value="1"/>
</dbReference>
<proteinExistence type="predicted"/>
<dbReference type="Gene3D" id="3.30.60.20">
    <property type="match status" value="1"/>
</dbReference>
<dbReference type="PANTHER" id="PTHR21519">
    <property type="entry name" value="PDZ DOMAIN-CONTAINING PROTEIN 8"/>
    <property type="match status" value="1"/>
</dbReference>
<keyword evidence="5" id="KW-1185">Reference proteome</keyword>
<dbReference type="PANTHER" id="PTHR21519:SF1">
    <property type="entry name" value="PDZ DOMAIN-CONTAINING PROTEIN 8"/>
    <property type="match status" value="1"/>
</dbReference>
<evidence type="ECO:0000259" key="3">
    <source>
        <dbReference type="PROSITE" id="PS50081"/>
    </source>
</evidence>
<protein>
    <recommendedName>
        <fullName evidence="3">Phorbol-ester/DAG-type domain-containing protein</fullName>
    </recommendedName>
</protein>
<dbReference type="EMBL" id="JABEBT010000012">
    <property type="protein sequence ID" value="KAF7638394.1"/>
    <property type="molecule type" value="Genomic_DNA"/>
</dbReference>
<dbReference type="GO" id="GO:0005739">
    <property type="term" value="C:mitochondrion"/>
    <property type="evidence" value="ECO:0007669"/>
    <property type="project" value="GOC"/>
</dbReference>
<evidence type="ECO:0000313" key="5">
    <source>
        <dbReference type="Proteomes" id="UP000605970"/>
    </source>
</evidence>
<name>A0A8S9ZXD5_9BILA</name>
<evidence type="ECO:0000313" key="4">
    <source>
        <dbReference type="EMBL" id="KAF7638394.1"/>
    </source>
</evidence>
<organism evidence="4 5">
    <name type="scientific">Meloidogyne graminicola</name>
    <dbReference type="NCBI Taxonomy" id="189291"/>
    <lineage>
        <taxon>Eukaryota</taxon>
        <taxon>Metazoa</taxon>
        <taxon>Ecdysozoa</taxon>
        <taxon>Nematoda</taxon>
        <taxon>Chromadorea</taxon>
        <taxon>Rhabditida</taxon>
        <taxon>Tylenchina</taxon>
        <taxon>Tylenchomorpha</taxon>
        <taxon>Tylenchoidea</taxon>
        <taxon>Meloidogynidae</taxon>
        <taxon>Meloidogyninae</taxon>
        <taxon>Meloidogyne</taxon>
    </lineage>
</organism>
<gene>
    <name evidence="4" type="ORF">Mgra_00002076</name>
</gene>
<dbReference type="GO" id="GO:1990456">
    <property type="term" value="P:mitochondrion-endoplasmic reticulum membrane tethering"/>
    <property type="evidence" value="ECO:0007669"/>
    <property type="project" value="InterPro"/>
</dbReference>
<dbReference type="Pfam" id="PF00130">
    <property type="entry name" value="C1_1"/>
    <property type="match status" value="1"/>
</dbReference>
<dbReference type="GO" id="GO:0044233">
    <property type="term" value="C:mitochondria-associated endoplasmic reticulum membrane contact site"/>
    <property type="evidence" value="ECO:0007669"/>
    <property type="project" value="InterPro"/>
</dbReference>
<evidence type="ECO:0000256" key="1">
    <source>
        <dbReference type="ARBA" id="ARBA00022723"/>
    </source>
</evidence>
<dbReference type="SUPFAM" id="SSF57889">
    <property type="entry name" value="Cysteine-rich domain"/>
    <property type="match status" value="1"/>
</dbReference>
<reference evidence="4" key="1">
    <citation type="journal article" date="2020" name="Ecol. Evol.">
        <title>Genome structure and content of the rice root-knot nematode (Meloidogyne graminicola).</title>
        <authorList>
            <person name="Phan N.T."/>
            <person name="Danchin E.G.J."/>
            <person name="Klopp C."/>
            <person name="Perfus-Barbeoch L."/>
            <person name="Kozlowski D.K."/>
            <person name="Koutsovoulos G.D."/>
            <person name="Lopez-Roques C."/>
            <person name="Bouchez O."/>
            <person name="Zahm M."/>
            <person name="Besnard G."/>
            <person name="Bellafiore S."/>
        </authorList>
    </citation>
    <scope>NUCLEOTIDE SEQUENCE</scope>
    <source>
        <strain evidence="4">VN-18</strain>
    </source>
</reference>
<dbReference type="InterPro" id="IPR046349">
    <property type="entry name" value="C1-like_sf"/>
</dbReference>
<dbReference type="SMART" id="SM00109">
    <property type="entry name" value="C1"/>
    <property type="match status" value="1"/>
</dbReference>
<comment type="caution">
    <text evidence="4">The sequence shown here is derived from an EMBL/GenBank/DDBJ whole genome shotgun (WGS) entry which is preliminary data.</text>
</comment>
<evidence type="ECO:0000256" key="2">
    <source>
        <dbReference type="ARBA" id="ARBA00022833"/>
    </source>
</evidence>
<dbReference type="GO" id="GO:0051560">
    <property type="term" value="P:mitochondrial calcium ion homeostasis"/>
    <property type="evidence" value="ECO:0007669"/>
    <property type="project" value="InterPro"/>
</dbReference>